<name>B8CBH5_THAPS</name>
<dbReference type="GO" id="GO:0016874">
    <property type="term" value="F:ligase activity"/>
    <property type="evidence" value="ECO:0007669"/>
    <property type="project" value="UniProtKB-KW"/>
</dbReference>
<gene>
    <name evidence="8" type="ORF">THAPSDRAFT_37231</name>
</gene>
<dbReference type="Pfam" id="PF00632">
    <property type="entry name" value="HECT"/>
    <property type="match status" value="1"/>
</dbReference>
<dbReference type="FunFam" id="3.30.2160.10:FF:000002">
    <property type="entry name" value="Putative Ubiquitin-protein ligase E3C"/>
    <property type="match status" value="1"/>
</dbReference>
<dbReference type="EMBL" id="CM000648">
    <property type="protein sequence ID" value="EED89129.1"/>
    <property type="molecule type" value="Genomic_DNA"/>
</dbReference>
<dbReference type="GO" id="GO:0005737">
    <property type="term" value="C:cytoplasm"/>
    <property type="evidence" value="ECO:0000318"/>
    <property type="project" value="GO_Central"/>
</dbReference>
<dbReference type="PaxDb" id="35128-Thaps37231"/>
<dbReference type="GO" id="GO:0061630">
    <property type="term" value="F:ubiquitin protein ligase activity"/>
    <property type="evidence" value="ECO:0000318"/>
    <property type="project" value="GO_Central"/>
</dbReference>
<dbReference type="CDD" id="cd00078">
    <property type="entry name" value="HECTc"/>
    <property type="match status" value="1"/>
</dbReference>
<dbReference type="eggNOG" id="KOG0940">
    <property type="taxonomic scope" value="Eukaryota"/>
</dbReference>
<dbReference type="GO" id="GO:0006511">
    <property type="term" value="P:ubiquitin-dependent protein catabolic process"/>
    <property type="evidence" value="ECO:0000318"/>
    <property type="project" value="GO_Central"/>
</dbReference>
<dbReference type="PROSITE" id="PS50237">
    <property type="entry name" value="HECT"/>
    <property type="match status" value="1"/>
</dbReference>
<dbReference type="AlphaFoldDB" id="B8CBH5"/>
<dbReference type="RefSeq" id="XP_002293393.1">
    <property type="nucleotide sequence ID" value="XM_002293357.1"/>
</dbReference>
<dbReference type="Gene3D" id="3.90.1750.10">
    <property type="entry name" value="Hect, E3 ligase catalytic domains"/>
    <property type="match status" value="1"/>
</dbReference>
<evidence type="ECO:0000256" key="4">
    <source>
        <dbReference type="ARBA" id="ARBA00022679"/>
    </source>
</evidence>
<keyword evidence="5 6" id="KW-0833">Ubl conjugation pathway</keyword>
<proteinExistence type="predicted"/>
<dbReference type="EC" id="2.3.2.26" evidence="3"/>
<comment type="pathway">
    <text evidence="2">Protein modification; protein ubiquitination.</text>
</comment>
<organism evidence="8 9">
    <name type="scientific">Thalassiosira pseudonana</name>
    <name type="common">Marine diatom</name>
    <name type="synonym">Cyclotella nana</name>
    <dbReference type="NCBI Taxonomy" id="35128"/>
    <lineage>
        <taxon>Eukaryota</taxon>
        <taxon>Sar</taxon>
        <taxon>Stramenopiles</taxon>
        <taxon>Ochrophyta</taxon>
        <taxon>Bacillariophyta</taxon>
        <taxon>Coscinodiscophyceae</taxon>
        <taxon>Thalassiosirophycidae</taxon>
        <taxon>Thalassiosirales</taxon>
        <taxon>Thalassiosiraceae</taxon>
        <taxon>Thalassiosira</taxon>
    </lineage>
</organism>
<dbReference type="InterPro" id="IPR050409">
    <property type="entry name" value="E3_ubiq-protein_ligase"/>
</dbReference>
<evidence type="ECO:0000256" key="2">
    <source>
        <dbReference type="ARBA" id="ARBA00004906"/>
    </source>
</evidence>
<keyword evidence="4" id="KW-0808">Transferase</keyword>
<dbReference type="SMART" id="SM00119">
    <property type="entry name" value="HECTc"/>
    <property type="match status" value="1"/>
</dbReference>
<dbReference type="FunFam" id="3.30.2410.10:FF:000009">
    <property type="entry name" value="Probable E3 ubiquitin-protein ligase HECTD2"/>
    <property type="match status" value="1"/>
</dbReference>
<dbReference type="Gene3D" id="3.30.2160.10">
    <property type="entry name" value="Hect, E3 ligase catalytic domain"/>
    <property type="match status" value="1"/>
</dbReference>
<evidence type="ECO:0000256" key="3">
    <source>
        <dbReference type="ARBA" id="ARBA00012485"/>
    </source>
</evidence>
<keyword evidence="8" id="KW-0436">Ligase</keyword>
<dbReference type="PANTHER" id="PTHR11254">
    <property type="entry name" value="HECT DOMAIN UBIQUITIN-PROTEIN LIGASE"/>
    <property type="match status" value="1"/>
</dbReference>
<dbReference type="OMA" id="ADHICIT"/>
<evidence type="ECO:0000259" key="7">
    <source>
        <dbReference type="PROSITE" id="PS50237"/>
    </source>
</evidence>
<dbReference type="HOGENOM" id="CLU_002173_9_1_1"/>
<feature type="active site" description="Glycyl thioester intermediate" evidence="6">
    <location>
        <position position="303"/>
    </location>
</feature>
<dbReference type="InterPro" id="IPR000569">
    <property type="entry name" value="HECT_dom"/>
</dbReference>
<dbReference type="Gene3D" id="3.30.2410.10">
    <property type="entry name" value="Hect, E3 ligase catalytic domain"/>
    <property type="match status" value="1"/>
</dbReference>
<dbReference type="STRING" id="35128.B8CBH5"/>
<dbReference type="SUPFAM" id="SSF56204">
    <property type="entry name" value="Hect, E3 ligase catalytic domain"/>
    <property type="match status" value="1"/>
</dbReference>
<dbReference type="KEGG" id="tps:THAPSDRAFT_37231"/>
<dbReference type="Proteomes" id="UP000001449">
    <property type="component" value="Chromosome 13"/>
</dbReference>
<keyword evidence="9" id="KW-1185">Reference proteome</keyword>
<accession>B8CBH5</accession>
<evidence type="ECO:0000256" key="6">
    <source>
        <dbReference type="PROSITE-ProRule" id="PRU00104"/>
    </source>
</evidence>
<feature type="domain" description="HECT" evidence="7">
    <location>
        <begin position="4"/>
        <end position="336"/>
    </location>
</feature>
<sequence length="343" mass="39360">MSLSRDDLRKIWRFEFLGEVGIDAGGLAREWYQLVTEAIFDADMGLWLSNSTNQMAMRINPSSEMACPEDHLIYFRFLGRVMGKALFDGHLVAGHMVRHLYKHILGWPITFEDLELADEEYYNSLKSLLDIKNVEDMCLDFTFTEDALGTNKVVELLEKGADTNVTNENLPEFLELNLKYHLMERVKPQLTELLLGFFDVIPEALLTIFDFQELELLMCGMPVIDIDDWMKHTVYQGYFEQHGEKSKTCKWFWQIVRDEFDQETRARLLQFVTGTSGVPSRGFSVLQGNDGNIRQFCINGTTCFNRIDLPVYSSKDELREKLKVAIATSATGFVSSVVILTVV</sequence>
<reference evidence="8 9" key="1">
    <citation type="journal article" date="2004" name="Science">
        <title>The genome of the diatom Thalassiosira pseudonana: ecology, evolution, and metabolism.</title>
        <authorList>
            <person name="Armbrust E.V."/>
            <person name="Berges J.A."/>
            <person name="Bowler C."/>
            <person name="Green B.R."/>
            <person name="Martinez D."/>
            <person name="Putnam N.H."/>
            <person name="Zhou S."/>
            <person name="Allen A.E."/>
            <person name="Apt K.E."/>
            <person name="Bechner M."/>
            <person name="Brzezinski M.A."/>
            <person name="Chaal B.K."/>
            <person name="Chiovitti A."/>
            <person name="Davis A.K."/>
            <person name="Demarest M.S."/>
            <person name="Detter J.C."/>
            <person name="Glavina T."/>
            <person name="Goodstein D."/>
            <person name="Hadi M.Z."/>
            <person name="Hellsten U."/>
            <person name="Hildebrand M."/>
            <person name="Jenkins B.D."/>
            <person name="Jurka J."/>
            <person name="Kapitonov V.V."/>
            <person name="Kroger N."/>
            <person name="Lau W.W."/>
            <person name="Lane T.W."/>
            <person name="Larimer F.W."/>
            <person name="Lippmeier J.C."/>
            <person name="Lucas S."/>
            <person name="Medina M."/>
            <person name="Montsant A."/>
            <person name="Obornik M."/>
            <person name="Parker M.S."/>
            <person name="Palenik B."/>
            <person name="Pazour G.J."/>
            <person name="Richardson P.M."/>
            <person name="Rynearson T.A."/>
            <person name="Saito M.A."/>
            <person name="Schwartz D.C."/>
            <person name="Thamatrakoln K."/>
            <person name="Valentin K."/>
            <person name="Vardi A."/>
            <person name="Wilkerson F.P."/>
            <person name="Rokhsar D.S."/>
        </authorList>
    </citation>
    <scope>NUCLEOTIDE SEQUENCE [LARGE SCALE GENOMIC DNA]</scope>
    <source>
        <strain evidence="8 9">CCMP1335</strain>
    </source>
</reference>
<reference evidence="8 9" key="2">
    <citation type="journal article" date="2008" name="Nature">
        <title>The Phaeodactylum genome reveals the evolutionary history of diatom genomes.</title>
        <authorList>
            <person name="Bowler C."/>
            <person name="Allen A.E."/>
            <person name="Badger J.H."/>
            <person name="Grimwood J."/>
            <person name="Jabbari K."/>
            <person name="Kuo A."/>
            <person name="Maheswari U."/>
            <person name="Martens C."/>
            <person name="Maumus F."/>
            <person name="Otillar R.P."/>
            <person name="Rayko E."/>
            <person name="Salamov A."/>
            <person name="Vandepoele K."/>
            <person name="Beszteri B."/>
            <person name="Gruber A."/>
            <person name="Heijde M."/>
            <person name="Katinka M."/>
            <person name="Mock T."/>
            <person name="Valentin K."/>
            <person name="Verret F."/>
            <person name="Berges J.A."/>
            <person name="Brownlee C."/>
            <person name="Cadoret J.P."/>
            <person name="Chiovitti A."/>
            <person name="Choi C.J."/>
            <person name="Coesel S."/>
            <person name="De Martino A."/>
            <person name="Detter J.C."/>
            <person name="Durkin C."/>
            <person name="Falciatore A."/>
            <person name="Fournet J."/>
            <person name="Haruta M."/>
            <person name="Huysman M.J."/>
            <person name="Jenkins B.D."/>
            <person name="Jiroutova K."/>
            <person name="Jorgensen R.E."/>
            <person name="Joubert Y."/>
            <person name="Kaplan A."/>
            <person name="Kroger N."/>
            <person name="Kroth P.G."/>
            <person name="La Roche J."/>
            <person name="Lindquist E."/>
            <person name="Lommer M."/>
            <person name="Martin-Jezequel V."/>
            <person name="Lopez P.J."/>
            <person name="Lucas S."/>
            <person name="Mangogna M."/>
            <person name="McGinnis K."/>
            <person name="Medlin L.K."/>
            <person name="Montsant A."/>
            <person name="Oudot-Le Secq M.P."/>
            <person name="Napoli C."/>
            <person name="Obornik M."/>
            <person name="Parker M.S."/>
            <person name="Petit J.L."/>
            <person name="Porcel B.M."/>
            <person name="Poulsen N."/>
            <person name="Robison M."/>
            <person name="Rychlewski L."/>
            <person name="Rynearson T.A."/>
            <person name="Schmutz J."/>
            <person name="Shapiro H."/>
            <person name="Siaut M."/>
            <person name="Stanley M."/>
            <person name="Sussman M.R."/>
            <person name="Taylor A.R."/>
            <person name="Vardi A."/>
            <person name="von Dassow P."/>
            <person name="Vyverman W."/>
            <person name="Willis A."/>
            <person name="Wyrwicz L.S."/>
            <person name="Rokhsar D.S."/>
            <person name="Weissenbach J."/>
            <person name="Armbrust E.V."/>
            <person name="Green B.R."/>
            <person name="Van de Peer Y."/>
            <person name="Grigoriev I.V."/>
        </authorList>
    </citation>
    <scope>NUCLEOTIDE SEQUENCE [LARGE SCALE GENOMIC DNA]</scope>
    <source>
        <strain evidence="8 9">CCMP1335</strain>
    </source>
</reference>
<evidence type="ECO:0000256" key="1">
    <source>
        <dbReference type="ARBA" id="ARBA00000885"/>
    </source>
</evidence>
<dbReference type="PANTHER" id="PTHR11254:SF440">
    <property type="entry name" value="E3 UBIQUITIN-PROTEIN LIGASE NEDD-4"/>
    <property type="match status" value="1"/>
</dbReference>
<comment type="catalytic activity">
    <reaction evidence="1">
        <text>S-ubiquitinyl-[E2 ubiquitin-conjugating enzyme]-L-cysteine + [acceptor protein]-L-lysine = [E2 ubiquitin-conjugating enzyme]-L-cysteine + N(6)-ubiquitinyl-[acceptor protein]-L-lysine.</text>
        <dbReference type="EC" id="2.3.2.26"/>
    </reaction>
</comment>
<dbReference type="InParanoid" id="B8CBH5"/>
<dbReference type="GeneID" id="7447829"/>
<evidence type="ECO:0000313" key="8">
    <source>
        <dbReference type="EMBL" id="EED89129.1"/>
    </source>
</evidence>
<protein>
    <recommendedName>
        <fullName evidence="3">HECT-type E3 ubiquitin transferase</fullName>
        <ecNumber evidence="3">2.3.2.26</ecNumber>
    </recommendedName>
</protein>
<evidence type="ECO:0000256" key="5">
    <source>
        <dbReference type="ARBA" id="ARBA00022786"/>
    </source>
</evidence>
<evidence type="ECO:0000313" key="9">
    <source>
        <dbReference type="Proteomes" id="UP000001449"/>
    </source>
</evidence>
<dbReference type="InterPro" id="IPR035983">
    <property type="entry name" value="Hect_E3_ubiquitin_ligase"/>
</dbReference>